<dbReference type="EMBL" id="JACMSC010000015">
    <property type="protein sequence ID" value="KAG6487263.1"/>
    <property type="molecule type" value="Genomic_DNA"/>
</dbReference>
<sequence>MAMIGSSCLTSRLLFLFHLLLVGASAFADDDFTFVVPMYSHEFRLGTSNATVVESVNLYPNSTLPGFGNIVVLDNSLRVGDDPNSTVIGRFQGVLVFADMSINSSLSAGNLVFTGGEYNGSSIAFFGVFQSFAGSVRSIIGGTGRFGLATGYLVNEPIVYTSPTTLYSLWTAYVKLPPR</sequence>
<keyword evidence="1" id="KW-0732">Signal</keyword>
<gene>
    <name evidence="2" type="ORF">ZIOFF_055848</name>
</gene>
<dbReference type="AlphaFoldDB" id="A0A8J5KKN4"/>
<dbReference type="GO" id="GO:0048046">
    <property type="term" value="C:apoplast"/>
    <property type="evidence" value="ECO:0007669"/>
    <property type="project" value="UniProtKB-SubCell"/>
</dbReference>
<comment type="subunit">
    <text evidence="1">Homodimer.</text>
</comment>
<keyword evidence="3" id="KW-1185">Reference proteome</keyword>
<dbReference type="Pfam" id="PF03018">
    <property type="entry name" value="Dirigent"/>
    <property type="match status" value="1"/>
</dbReference>
<keyword evidence="1" id="KW-0964">Secreted</keyword>
<evidence type="ECO:0000256" key="1">
    <source>
        <dbReference type="RuleBase" id="RU363099"/>
    </source>
</evidence>
<accession>A0A8J5KKN4</accession>
<dbReference type="InterPro" id="IPR004265">
    <property type="entry name" value="Dirigent"/>
</dbReference>
<organism evidence="2 3">
    <name type="scientific">Zingiber officinale</name>
    <name type="common">Ginger</name>
    <name type="synonym">Amomum zingiber</name>
    <dbReference type="NCBI Taxonomy" id="94328"/>
    <lineage>
        <taxon>Eukaryota</taxon>
        <taxon>Viridiplantae</taxon>
        <taxon>Streptophyta</taxon>
        <taxon>Embryophyta</taxon>
        <taxon>Tracheophyta</taxon>
        <taxon>Spermatophyta</taxon>
        <taxon>Magnoliopsida</taxon>
        <taxon>Liliopsida</taxon>
        <taxon>Zingiberales</taxon>
        <taxon>Zingiberaceae</taxon>
        <taxon>Zingiber</taxon>
    </lineage>
</organism>
<keyword evidence="1" id="KW-0052">Apoplast</keyword>
<dbReference type="PANTHER" id="PTHR21495">
    <property type="entry name" value="NUCLEOPORIN-RELATED"/>
    <property type="match status" value="1"/>
</dbReference>
<comment type="function">
    <text evidence="1">Dirigent proteins impart stereoselectivity on the phenoxy radical-coupling reaction, yielding optically active lignans from two molecules of coniferyl alcohol in the biosynthesis of lignans, flavonolignans, and alkaloids and thus plays a central role in plant secondary metabolism.</text>
</comment>
<comment type="similarity">
    <text evidence="1">Belongs to the plant dirigent protein family.</text>
</comment>
<name>A0A8J5KKN4_ZINOF</name>
<comment type="caution">
    <text evidence="2">The sequence shown here is derived from an EMBL/GenBank/DDBJ whole genome shotgun (WGS) entry which is preliminary data.</text>
</comment>
<dbReference type="Proteomes" id="UP000734854">
    <property type="component" value="Unassembled WGS sequence"/>
</dbReference>
<dbReference type="OrthoDB" id="1928589at2759"/>
<feature type="signal peptide" evidence="1">
    <location>
        <begin position="1"/>
        <end position="28"/>
    </location>
</feature>
<proteinExistence type="inferred from homology"/>
<evidence type="ECO:0000313" key="3">
    <source>
        <dbReference type="Proteomes" id="UP000734854"/>
    </source>
</evidence>
<protein>
    <recommendedName>
        <fullName evidence="1">Dirigent protein</fullName>
    </recommendedName>
</protein>
<feature type="chain" id="PRO_5035342413" description="Dirigent protein" evidence="1">
    <location>
        <begin position="29"/>
        <end position="179"/>
    </location>
</feature>
<reference evidence="2 3" key="1">
    <citation type="submission" date="2020-08" db="EMBL/GenBank/DDBJ databases">
        <title>Plant Genome Project.</title>
        <authorList>
            <person name="Zhang R.-G."/>
        </authorList>
    </citation>
    <scope>NUCLEOTIDE SEQUENCE [LARGE SCALE GENOMIC DNA]</scope>
    <source>
        <tissue evidence="2">Rhizome</tissue>
    </source>
</reference>
<comment type="subcellular location">
    <subcellularLocation>
        <location evidence="1">Secreted</location>
        <location evidence="1">Extracellular space</location>
        <location evidence="1">Apoplast</location>
    </subcellularLocation>
</comment>
<evidence type="ECO:0000313" key="2">
    <source>
        <dbReference type="EMBL" id="KAG6487263.1"/>
    </source>
</evidence>